<dbReference type="GO" id="GO:0016616">
    <property type="term" value="F:oxidoreductase activity, acting on the CH-OH group of donors, NAD or NADP as acceptor"/>
    <property type="evidence" value="ECO:0007669"/>
    <property type="project" value="InterPro"/>
</dbReference>
<evidence type="ECO:0000313" key="6">
    <source>
        <dbReference type="EMBL" id="AGZ45373.1"/>
    </source>
</evidence>
<evidence type="ECO:0000256" key="1">
    <source>
        <dbReference type="ARBA" id="ARBA00006484"/>
    </source>
</evidence>
<dbReference type="PRINTS" id="PR00081">
    <property type="entry name" value="GDHRDH"/>
</dbReference>
<evidence type="ECO:0000256" key="4">
    <source>
        <dbReference type="RuleBase" id="RU000363"/>
    </source>
</evidence>
<dbReference type="InterPro" id="IPR036291">
    <property type="entry name" value="NAD(P)-bd_dom_sf"/>
</dbReference>
<dbReference type="SUPFAM" id="SSF51735">
    <property type="entry name" value="NAD(P)-binding Rossmann-fold domains"/>
    <property type="match status" value="1"/>
</dbReference>
<dbReference type="Pfam" id="PF00106">
    <property type="entry name" value="adh_short"/>
    <property type="match status" value="1"/>
</dbReference>
<name>U5W829_9ACTN</name>
<feature type="region of interest" description="Disordered" evidence="5">
    <location>
        <begin position="136"/>
        <end position="155"/>
    </location>
</feature>
<proteinExistence type="inferred from homology"/>
<dbReference type="OrthoDB" id="9781117at2"/>
<comment type="similarity">
    <text evidence="1 4">Belongs to the short-chain dehydrogenases/reductases (SDR) family.</text>
</comment>
<dbReference type="PRINTS" id="PR00080">
    <property type="entry name" value="SDRFAMILY"/>
</dbReference>
<dbReference type="KEGG" id="afs:AFR_35585"/>
<dbReference type="InterPro" id="IPR045313">
    <property type="entry name" value="CBR1-like"/>
</dbReference>
<evidence type="ECO:0000256" key="2">
    <source>
        <dbReference type="ARBA" id="ARBA00022857"/>
    </source>
</evidence>
<dbReference type="AlphaFoldDB" id="U5W829"/>
<sequence>MTNIALVTGANKGIGREIAAGLVELGTTVVIGARDEQRGKEAAAELGVESVVLDVTDAGSVRAAAGRLTDRFGRLDVLVNNAGISGGWEQAPSTVDPALVRAVFDVNFFGVLTVTNAMLPLLRRSPAARIVNVSSKGGSLTAQSDPDDPLHRSSPVSAAYVPSKAALNSLTVQYARELSSEGILVNLACPGFVATDLNGFRGTRTTEQGAAIVLRLATLGPDGTTGGFYDDNGRIPW</sequence>
<dbReference type="EMBL" id="CP006272">
    <property type="protein sequence ID" value="AGZ45373.1"/>
    <property type="molecule type" value="Genomic_DNA"/>
</dbReference>
<dbReference type="RefSeq" id="WP_023561709.1">
    <property type="nucleotide sequence ID" value="NC_022657.1"/>
</dbReference>
<organism evidence="6 7">
    <name type="scientific">Actinoplanes friuliensis DSM 7358</name>
    <dbReference type="NCBI Taxonomy" id="1246995"/>
    <lineage>
        <taxon>Bacteria</taxon>
        <taxon>Bacillati</taxon>
        <taxon>Actinomycetota</taxon>
        <taxon>Actinomycetes</taxon>
        <taxon>Micromonosporales</taxon>
        <taxon>Micromonosporaceae</taxon>
        <taxon>Actinoplanes</taxon>
    </lineage>
</organism>
<dbReference type="PANTHER" id="PTHR43490">
    <property type="entry name" value="(+)-NEOMENTHOL DEHYDROGENASE"/>
    <property type="match status" value="1"/>
</dbReference>
<dbReference type="InterPro" id="IPR002347">
    <property type="entry name" value="SDR_fam"/>
</dbReference>
<gene>
    <name evidence="6" type="ORF">AFR_35585</name>
</gene>
<dbReference type="eggNOG" id="COG1028">
    <property type="taxonomic scope" value="Bacteria"/>
</dbReference>
<keyword evidence="7" id="KW-1185">Reference proteome</keyword>
<dbReference type="CDD" id="cd05324">
    <property type="entry name" value="carb_red_PTCR-like_SDR_c"/>
    <property type="match status" value="1"/>
</dbReference>
<keyword evidence="3" id="KW-0560">Oxidoreductase</keyword>
<evidence type="ECO:0000313" key="7">
    <source>
        <dbReference type="Proteomes" id="UP000017746"/>
    </source>
</evidence>
<dbReference type="PATRIC" id="fig|1246995.3.peg.7201"/>
<protein>
    <submittedName>
        <fullName evidence="6">3-oxoacyl-ACP reductase</fullName>
    </submittedName>
</protein>
<reference evidence="6 7" key="1">
    <citation type="journal article" date="2014" name="J. Biotechnol.">
        <title>Complete genome sequence of the actinobacterium Actinoplanes friuliensis HAG 010964, producer of the lipopeptide antibiotic friulimycin.</title>
        <authorList>
            <person name="Ruckert C."/>
            <person name="Szczepanowski R."/>
            <person name="Albersmeier A."/>
            <person name="Goesmann A."/>
            <person name="Fischer N."/>
            <person name="Steinkamper A."/>
            <person name="Puhler A."/>
            <person name="Biener R."/>
            <person name="Schwartz D."/>
            <person name="Kalinowski J."/>
        </authorList>
    </citation>
    <scope>NUCLEOTIDE SEQUENCE [LARGE SCALE GENOMIC DNA]</scope>
    <source>
        <strain evidence="6 7">DSM 7358</strain>
    </source>
</reference>
<keyword evidence="2" id="KW-0521">NADP</keyword>
<dbReference type="Proteomes" id="UP000017746">
    <property type="component" value="Chromosome"/>
</dbReference>
<evidence type="ECO:0000256" key="3">
    <source>
        <dbReference type="ARBA" id="ARBA00023002"/>
    </source>
</evidence>
<dbReference type="STRING" id="1246995.AFR_35585"/>
<accession>U5W829</accession>
<evidence type="ECO:0000256" key="5">
    <source>
        <dbReference type="SAM" id="MobiDB-lite"/>
    </source>
</evidence>
<dbReference type="PANTHER" id="PTHR43490:SF99">
    <property type="entry name" value="SHORT-CHAIN DEHYDROGENASE_REDUCTASE"/>
    <property type="match status" value="1"/>
</dbReference>
<dbReference type="Gene3D" id="3.40.50.720">
    <property type="entry name" value="NAD(P)-binding Rossmann-like Domain"/>
    <property type="match status" value="1"/>
</dbReference>
<dbReference type="HOGENOM" id="CLU_010194_9_0_11"/>